<dbReference type="PROSITE" id="PS50234">
    <property type="entry name" value="VWFA"/>
    <property type="match status" value="2"/>
</dbReference>
<dbReference type="Proteomes" id="UP000046392">
    <property type="component" value="Unplaced"/>
</dbReference>
<feature type="domain" description="VWFA" evidence="1">
    <location>
        <begin position="330"/>
        <end position="478"/>
    </location>
</feature>
<evidence type="ECO:0000313" key="2">
    <source>
        <dbReference type="Proteomes" id="UP000046392"/>
    </source>
</evidence>
<dbReference type="InterPro" id="IPR036465">
    <property type="entry name" value="vWFA_dom_sf"/>
</dbReference>
<dbReference type="Gene3D" id="3.40.50.410">
    <property type="entry name" value="von Willebrand factor, type A domain"/>
    <property type="match status" value="3"/>
</dbReference>
<protein>
    <submittedName>
        <fullName evidence="3">VWFA domain-containing protein</fullName>
    </submittedName>
</protein>
<proteinExistence type="predicted"/>
<dbReference type="WBParaSite" id="SPAL_0001445600.1">
    <property type="protein sequence ID" value="SPAL_0001445600.1"/>
    <property type="gene ID" value="SPAL_0001445600"/>
</dbReference>
<feature type="domain" description="VWFA" evidence="1">
    <location>
        <begin position="1350"/>
        <end position="1515"/>
    </location>
</feature>
<evidence type="ECO:0000259" key="1">
    <source>
        <dbReference type="PROSITE" id="PS50234"/>
    </source>
</evidence>
<reference evidence="3" key="1">
    <citation type="submission" date="2017-02" db="UniProtKB">
        <authorList>
            <consortium name="WormBaseParasite"/>
        </authorList>
    </citation>
    <scope>IDENTIFICATION</scope>
</reference>
<sequence>MAFNAFNTLQSSLTGSNKPARLQILSFYQYQPGNRNFIGKTDVYMLVDITYLETPPLLQDIIGILQQNSIDTLNSINMPQNYYPSQNFNQNCGCFGGQSCPRIPTTTTQPPPPTTASCISEKVLCNTIIGIDTSSDILTPDLYQRVINVIEQNISMQIQDFTKYGLLSYDTKIRNYHGIGSITSQSNFNSILSSFKQYPGSSLKTLLQYYVSLLSNINNPIAFISFISEKPVIDSDTINYANQIMSKAKLYFIITGDDLKSSDLQGISSSPPFEFEFGDCNIIGLNETFSDYTICDVSCSPTTTSTTTESTTTISTTTQCIPITIPCNPNLIFAVDSSKDKLDYQFFVHEINYIQYNLSTLFSNYDYSRISLTSYSDNVLLQYPFGSISNYAEYILDLQNILYKNQSSGSSLTNLMTNLNNLQQTNSDPISTYIFISEIDNNDVMNAVEQARILKSKGQLYFIILGIDVRRNQLDPLQPTDVTQWLLSDCGEQNITDFVHNGFICQTDCGTTTTTTTPPPSTTRCPEGTKVCYSNVRIYVDSSNDILYPPLFTQEQSLLTNNITNIIPHDFSQLAVLSQNKLFQNQEYGFGSISGRQQFIDTIRLLQQGPGYMLSEILSSLYNTIPRNSYPTSTFVFLSDKTKIDLSNSYQVAQNLKSNGNTLYFILLGTAIKMEDVAPLMATNTTIWQFSDCGEQFILDFFNDGFICSYECGTTTTSTTTPTPTATPCIDGQTQCNIVIGMDTSYDILIPTLYQSTLDVIQQNISGQILDFSKVALIAYDYDVHEFHDFGTIKDRNQFNNIVGNYQQHVGSNLKVLLKYLNNLPNYGHMNYVIFISENQAFDNEVYQLAYSLKNKGNLQFIILGTDINPTDLSSLGSSNSLYYNFGDCNIPDLINSFTRYLNCTNICSSTPPPITTSPPCRSSTEPCNPNLMFAFDASSVTLDEHYFTNEKLFFLNNISSFIQNDPFYQNNYDHIALIPYNSIVSTSFTFGRIMNNDMYIKDVSSIQQGPGNGLMNLLDVLYKQTPVNSDPIATYIFLSNVTSKDIQESIELSKLLFNKGTLSFIIVGTSVNIQQLDPLYKTNITVWSGAECEIGDLLKIMKNSMVCNDYCSTTTTTTTTTTTSTPTTTPCPPSQLICDPNMIFAVDVSSDSMKQEYFNSELALLNNNTFISLINDFKRVDLAYYSYQAVNFKSFGSINNIYEWYQDVGYINNTIQQSPGSDLNSLLSTLSVYLHEVDVPIDQKPVSTYIFISNNDSIYDSTKTYAQYIRSRGSLNFIILGTAIKPEVLQQLTPLSNIIQWEFAKCTIQDVVQFIKNTFTCYCTSSTTTSTTTTTTTTTTTPQQPYVCDVIFSVDSSSDTLSGEDFNYEKSIIINNIPNIIKDFTRVAVSSYDYNDVRTLNFGTLKNSGDFIKFINETTQNQGTSLTSELINLNLLTFNGPNKIPVFIFIGTKDPLDLMNAIPEAQKLSKHVNLYFIIVGTYVKRSDLANLVPLNNIYVWDFANCPVAQLMNFIAKYGSCDSTITTTQQPSPVFKDSPYSPCESSLVFAISTSEDMLNDDLYENELNLFTNNYLIDEDFNHFERIGIVGYNDIPEVIIQFNQTANLEDFTVQVTSGIQKNRNKGNSLVNLLQQLTNDYFFNYDYGLTKNYFIFITNTTTNDITNSISYANIINNQNGYLNFIILDTTDPSILKPLNPKNILTWSSDNEDAISDFLINYIYCTKKKRRSLTIHH</sequence>
<evidence type="ECO:0000313" key="3">
    <source>
        <dbReference type="WBParaSite" id="SPAL_0001445600.1"/>
    </source>
</evidence>
<dbReference type="STRING" id="174720.A0A0N5C973"/>
<dbReference type="InterPro" id="IPR002035">
    <property type="entry name" value="VWF_A"/>
</dbReference>
<name>A0A0N5C973_STREA</name>
<organism evidence="2 3">
    <name type="scientific">Strongyloides papillosus</name>
    <name type="common">Intestinal threadworm</name>
    <dbReference type="NCBI Taxonomy" id="174720"/>
    <lineage>
        <taxon>Eukaryota</taxon>
        <taxon>Metazoa</taxon>
        <taxon>Ecdysozoa</taxon>
        <taxon>Nematoda</taxon>
        <taxon>Chromadorea</taxon>
        <taxon>Rhabditida</taxon>
        <taxon>Tylenchina</taxon>
        <taxon>Panagrolaimomorpha</taxon>
        <taxon>Strongyloidoidea</taxon>
        <taxon>Strongyloididae</taxon>
        <taxon>Strongyloides</taxon>
    </lineage>
</organism>
<keyword evidence="2" id="KW-1185">Reference proteome</keyword>
<dbReference type="SUPFAM" id="SSF53300">
    <property type="entry name" value="vWA-like"/>
    <property type="match status" value="6"/>
</dbReference>
<accession>A0A0N5C973</accession>